<evidence type="ECO:0000256" key="2">
    <source>
        <dbReference type="SAM" id="Phobius"/>
    </source>
</evidence>
<dbReference type="AlphaFoldDB" id="A0A084IQN8"/>
<dbReference type="SUPFAM" id="SSF52540">
    <property type="entry name" value="P-loop containing nucleoside triphosphate hydrolases"/>
    <property type="match status" value="1"/>
</dbReference>
<reference evidence="4 5" key="1">
    <citation type="submission" date="2013-03" db="EMBL/GenBank/DDBJ databases">
        <title>Salinisphaera hydrothermalis C41B8 Genome Sequencing.</title>
        <authorList>
            <person name="Li C."/>
            <person name="Lai Q."/>
            <person name="Shao Z."/>
        </authorList>
    </citation>
    <scope>NUCLEOTIDE SEQUENCE [LARGE SCALE GENOMIC DNA]</scope>
    <source>
        <strain evidence="4 5">C41B8</strain>
    </source>
</reference>
<dbReference type="PATRIC" id="fig|1304275.5.peg.567"/>
<feature type="compositionally biased region" description="Basic and acidic residues" evidence="1">
    <location>
        <begin position="364"/>
        <end position="375"/>
    </location>
</feature>
<dbReference type="Pfam" id="PF13401">
    <property type="entry name" value="AAA_22"/>
    <property type="match status" value="1"/>
</dbReference>
<keyword evidence="2" id="KW-0472">Membrane</keyword>
<dbReference type="InterPro" id="IPR027417">
    <property type="entry name" value="P-loop_NTPase"/>
</dbReference>
<dbReference type="STRING" id="1304275.C41B8_02792"/>
<dbReference type="RefSeq" id="WP_051882854.1">
    <property type="nucleotide sequence ID" value="NZ_APNK01000002.1"/>
</dbReference>
<dbReference type="PANTHER" id="PTHR35894:SF1">
    <property type="entry name" value="PHOSPHORIBULOKINASE _ URIDINE KINASE FAMILY"/>
    <property type="match status" value="1"/>
</dbReference>
<dbReference type="InterPro" id="IPR003593">
    <property type="entry name" value="AAA+_ATPase"/>
</dbReference>
<keyword evidence="2" id="KW-1133">Transmembrane helix</keyword>
<evidence type="ECO:0000313" key="4">
    <source>
        <dbReference type="EMBL" id="KEZ79022.1"/>
    </source>
</evidence>
<accession>A0A084IQN8</accession>
<dbReference type="Proteomes" id="UP000028302">
    <property type="component" value="Unassembled WGS sequence"/>
</dbReference>
<feature type="region of interest" description="Disordered" evidence="1">
    <location>
        <begin position="321"/>
        <end position="437"/>
    </location>
</feature>
<dbReference type="InterPro" id="IPR002477">
    <property type="entry name" value="Peptidoglycan-bd-like"/>
</dbReference>
<keyword evidence="2" id="KW-0812">Transmembrane</keyword>
<dbReference type="Pfam" id="PF01471">
    <property type="entry name" value="PG_binding_1"/>
    <property type="match status" value="1"/>
</dbReference>
<feature type="compositionally biased region" description="Basic and acidic residues" evidence="1">
    <location>
        <begin position="384"/>
        <end position="432"/>
    </location>
</feature>
<name>A0A084IQN8_SALHC</name>
<keyword evidence="5" id="KW-1185">Reference proteome</keyword>
<dbReference type="InterPro" id="IPR052026">
    <property type="entry name" value="ExeA_AAA_ATPase_DNA-bind"/>
</dbReference>
<evidence type="ECO:0000313" key="5">
    <source>
        <dbReference type="Proteomes" id="UP000028302"/>
    </source>
</evidence>
<dbReference type="Gene3D" id="1.10.101.10">
    <property type="entry name" value="PGBD-like superfamily/PGBD"/>
    <property type="match status" value="1"/>
</dbReference>
<comment type="caution">
    <text evidence="4">The sequence shown here is derived from an EMBL/GenBank/DDBJ whole genome shotgun (WGS) entry which is preliminary data.</text>
</comment>
<dbReference type="InterPro" id="IPR036365">
    <property type="entry name" value="PGBD-like_sf"/>
</dbReference>
<organism evidence="4 5">
    <name type="scientific">Salinisphaera hydrothermalis (strain C41B8)</name>
    <dbReference type="NCBI Taxonomy" id="1304275"/>
    <lineage>
        <taxon>Bacteria</taxon>
        <taxon>Pseudomonadati</taxon>
        <taxon>Pseudomonadota</taxon>
        <taxon>Gammaproteobacteria</taxon>
        <taxon>Salinisphaerales</taxon>
        <taxon>Salinisphaeraceae</taxon>
        <taxon>Salinisphaera</taxon>
    </lineage>
</organism>
<dbReference type="EMBL" id="APNK01000002">
    <property type="protein sequence ID" value="KEZ79022.1"/>
    <property type="molecule type" value="Genomic_DNA"/>
</dbReference>
<dbReference type="SUPFAM" id="SSF47090">
    <property type="entry name" value="PGBD-like"/>
    <property type="match status" value="1"/>
</dbReference>
<dbReference type="GO" id="GO:0016887">
    <property type="term" value="F:ATP hydrolysis activity"/>
    <property type="evidence" value="ECO:0007669"/>
    <property type="project" value="InterPro"/>
</dbReference>
<evidence type="ECO:0000259" key="3">
    <source>
        <dbReference type="SMART" id="SM00382"/>
    </source>
</evidence>
<proteinExistence type="predicted"/>
<feature type="domain" description="AAA+ ATPase" evidence="3">
    <location>
        <begin position="42"/>
        <end position="197"/>
    </location>
</feature>
<dbReference type="InterPro" id="IPR049945">
    <property type="entry name" value="AAA_22"/>
</dbReference>
<feature type="transmembrane region" description="Helical" evidence="2">
    <location>
        <begin position="279"/>
        <end position="301"/>
    </location>
</feature>
<evidence type="ECO:0000256" key="1">
    <source>
        <dbReference type="SAM" id="MobiDB-lite"/>
    </source>
</evidence>
<dbReference type="Gene3D" id="3.40.50.300">
    <property type="entry name" value="P-loop containing nucleotide triphosphate hydrolases"/>
    <property type="match status" value="1"/>
</dbReference>
<dbReference type="SMART" id="SM00382">
    <property type="entry name" value="AAA"/>
    <property type="match status" value="1"/>
</dbReference>
<dbReference type="Gene3D" id="3.90.70.10">
    <property type="entry name" value="Cysteine proteinases"/>
    <property type="match status" value="1"/>
</dbReference>
<sequence>MYLEYFGFDSYPFAVTPDPSFLYLSRSHREALGHLLYGAGEHGGFVALIGEVGTGKTTLIRAVVANDTPNLDVALCWNPHLGVTEFVGTICDELGVSYDAERDTTLKALVDRLNQHLLEAHAANRRTVLIIDEAQNLSREVLEQLRLLTNLETHKDKLLRVILVGQPELEGVLARHDLRQLAQRITARFRLQPLGVAETRAYVQHRLARAGGPQHLFSRSAIVMLCALTRGVPRLINMVCERALMGTYAHGRAYVGPWTVLRAAMETLPARPRRVRSRWWRFAVPTGAIALIGIVVGLAWLPDIPLTNAAEWIRGAKASGDQVAQADDSGKDSQTKTATEASKKDSAASDSKANAPTATAQAQDTDKNKDAKDPDPADAQKSGSKPDVKDADKTSHDPKSDAGAKSDDPSKKSDKNQSKDQSKDKQSPKKDTFTLPKGNADINQVLRLWGVFGAQIRSGCSDLHVGDLRCLDDTGDFATVRRYNRPALLILNEKNHHQTVLLSGVNKDGTVTLVGGDGTRDVDRDRLLKLWTGRFEVVWRSDAGVALIQPGSVGNAVVWLRKRLMQIDGKNPDNQVGKPSPVYDDALGKRLKAFQKSHNLKPDGIAGPRTQMMLNGAVPSPGAPSLTPVKPSEKK</sequence>
<dbReference type="OrthoDB" id="9780149at2"/>
<dbReference type="eggNOG" id="COG3409">
    <property type="taxonomic scope" value="Bacteria"/>
</dbReference>
<protein>
    <submittedName>
        <fullName evidence="4">General secretion pathway protein-related protein, ATPase</fullName>
    </submittedName>
</protein>
<gene>
    <name evidence="4" type="ORF">C41B8_02792</name>
</gene>
<dbReference type="eggNOG" id="COG3267">
    <property type="taxonomic scope" value="Bacteria"/>
</dbReference>
<feature type="compositionally biased region" description="Low complexity" evidence="1">
    <location>
        <begin position="348"/>
        <end position="363"/>
    </location>
</feature>
<dbReference type="CDD" id="cd00009">
    <property type="entry name" value="AAA"/>
    <property type="match status" value="1"/>
</dbReference>
<dbReference type="PANTHER" id="PTHR35894">
    <property type="entry name" value="GENERAL SECRETION PATHWAY PROTEIN A-RELATED"/>
    <property type="match status" value="1"/>
</dbReference>
<dbReference type="InterPro" id="IPR036366">
    <property type="entry name" value="PGBDSf"/>
</dbReference>
<feature type="region of interest" description="Disordered" evidence="1">
    <location>
        <begin position="598"/>
        <end position="635"/>
    </location>
</feature>